<evidence type="ECO:0008006" key="3">
    <source>
        <dbReference type="Google" id="ProtNLM"/>
    </source>
</evidence>
<name>A0A127HQV5_PSEAZ</name>
<dbReference type="Proteomes" id="UP000070516">
    <property type="component" value="Chromosome"/>
</dbReference>
<evidence type="ECO:0000313" key="1">
    <source>
        <dbReference type="EMBL" id="AMN76837.1"/>
    </source>
</evidence>
<dbReference type="RefSeq" id="WP_061433816.1">
    <property type="nucleotide sequence ID" value="NZ_CP014546.1"/>
</dbReference>
<evidence type="ECO:0000313" key="2">
    <source>
        <dbReference type="Proteomes" id="UP000070516"/>
    </source>
</evidence>
<gene>
    <name evidence="1" type="ORF">AYR47_00160</name>
</gene>
<dbReference type="KEGG" id="pazo:AYR47_00160"/>
<reference evidence="1 2" key="1">
    <citation type="submission" date="2016-02" db="EMBL/GenBank/DDBJ databases">
        <title>Complete genome sequence of Pseudomonas azotoformans S4.</title>
        <authorList>
            <person name="Fang Y."/>
            <person name="Wu L."/>
            <person name="Feng G."/>
        </authorList>
    </citation>
    <scope>NUCLEOTIDE SEQUENCE [LARGE SCALE GENOMIC DNA]</scope>
    <source>
        <strain evidence="1 2">S4</strain>
    </source>
</reference>
<sequence>MEVEKSVLIAVKDLLSSRLESMPWHEFDLESGYGDVRGELVVLCRQNADSEALTKVLRAEFLHDDKQVYITNIFMPESMTKERLGKRVIKVMYEACAKHNYHLLLVDMVPSFYRRMLERGAHRIDGDSVQIHAKTNLLDDLAK</sequence>
<organism evidence="1 2">
    <name type="scientific">Pseudomonas azotoformans</name>
    <dbReference type="NCBI Taxonomy" id="47878"/>
    <lineage>
        <taxon>Bacteria</taxon>
        <taxon>Pseudomonadati</taxon>
        <taxon>Pseudomonadota</taxon>
        <taxon>Gammaproteobacteria</taxon>
        <taxon>Pseudomonadales</taxon>
        <taxon>Pseudomonadaceae</taxon>
        <taxon>Pseudomonas</taxon>
    </lineage>
</organism>
<protein>
    <recommendedName>
        <fullName evidence="3">N-acetyltransferase domain-containing protein</fullName>
    </recommendedName>
</protein>
<proteinExistence type="predicted"/>
<dbReference type="EMBL" id="CP014546">
    <property type="protein sequence ID" value="AMN76837.1"/>
    <property type="molecule type" value="Genomic_DNA"/>
</dbReference>
<dbReference type="AlphaFoldDB" id="A0A127HQV5"/>
<accession>A0A127HQV5</accession>